<dbReference type="GO" id="GO:0004674">
    <property type="term" value="F:protein serine/threonine kinase activity"/>
    <property type="evidence" value="ECO:0007669"/>
    <property type="project" value="UniProtKB-EC"/>
</dbReference>
<dbReference type="InterPro" id="IPR000253">
    <property type="entry name" value="FHA_dom"/>
</dbReference>
<dbReference type="EC" id="2.7.11.1" evidence="1"/>
<feature type="region of interest" description="Disordered" evidence="7">
    <location>
        <begin position="104"/>
        <end position="128"/>
    </location>
</feature>
<dbReference type="RefSeq" id="WP_194045803.1">
    <property type="nucleotide sequence ID" value="NZ_CP063373.1"/>
</dbReference>
<dbReference type="PANTHER" id="PTHR43671:SF13">
    <property type="entry name" value="SERINE_THREONINE-PROTEIN KINASE NEK2"/>
    <property type="match status" value="1"/>
</dbReference>
<dbReference type="Gene3D" id="2.60.200.20">
    <property type="match status" value="1"/>
</dbReference>
<dbReference type="InterPro" id="IPR050660">
    <property type="entry name" value="NEK_Ser/Thr_kinase"/>
</dbReference>
<dbReference type="PANTHER" id="PTHR43671">
    <property type="entry name" value="SERINE/THREONINE-PROTEIN KINASE NEK"/>
    <property type="match status" value="1"/>
</dbReference>
<feature type="region of interest" description="Disordered" evidence="7">
    <location>
        <begin position="250"/>
        <end position="270"/>
    </location>
</feature>
<dbReference type="InterPro" id="IPR000719">
    <property type="entry name" value="Prot_kinase_dom"/>
</dbReference>
<dbReference type="KEGG" id="sfeu:IM697_07300"/>
<dbReference type="InterPro" id="IPR008984">
    <property type="entry name" value="SMAD_FHA_dom_sf"/>
</dbReference>
<dbReference type="PROSITE" id="PS50011">
    <property type="entry name" value="PROTEIN_KINASE_DOM"/>
    <property type="match status" value="1"/>
</dbReference>
<proteinExistence type="predicted"/>
<protein>
    <recommendedName>
        <fullName evidence="1">non-specific serine/threonine protein kinase</fullName>
        <ecNumber evidence="1">2.7.11.1</ecNumber>
    </recommendedName>
</protein>
<feature type="domain" description="Protein kinase" evidence="9">
    <location>
        <begin position="130"/>
        <end position="432"/>
    </location>
</feature>
<evidence type="ECO:0000256" key="6">
    <source>
        <dbReference type="ARBA" id="ARBA00022840"/>
    </source>
</evidence>
<dbReference type="AlphaFoldDB" id="A0A7M2SQD5"/>
<dbReference type="SUPFAM" id="SSF56112">
    <property type="entry name" value="Protein kinase-like (PK-like)"/>
    <property type="match status" value="1"/>
</dbReference>
<feature type="compositionally biased region" description="Low complexity" evidence="7">
    <location>
        <begin position="256"/>
        <end position="270"/>
    </location>
</feature>
<keyword evidence="11" id="KW-1185">Reference proteome</keyword>
<dbReference type="Proteomes" id="UP000594205">
    <property type="component" value="Chromosome"/>
</dbReference>
<keyword evidence="5" id="KW-0418">Kinase</keyword>
<feature type="compositionally biased region" description="Basic and acidic residues" evidence="7">
    <location>
        <begin position="105"/>
        <end position="128"/>
    </location>
</feature>
<dbReference type="Gene3D" id="3.30.200.20">
    <property type="entry name" value="Phosphorylase Kinase, domain 1"/>
    <property type="match status" value="1"/>
</dbReference>
<keyword evidence="3" id="KW-0808">Transferase</keyword>
<feature type="domain" description="FHA" evidence="8">
    <location>
        <begin position="26"/>
        <end position="77"/>
    </location>
</feature>
<dbReference type="InterPro" id="IPR011009">
    <property type="entry name" value="Kinase-like_dom_sf"/>
</dbReference>
<evidence type="ECO:0000256" key="7">
    <source>
        <dbReference type="SAM" id="MobiDB-lite"/>
    </source>
</evidence>
<evidence type="ECO:0000259" key="9">
    <source>
        <dbReference type="PROSITE" id="PS50011"/>
    </source>
</evidence>
<evidence type="ECO:0000256" key="4">
    <source>
        <dbReference type="ARBA" id="ARBA00022741"/>
    </source>
</evidence>
<keyword evidence="2" id="KW-0597">Phosphoprotein</keyword>
<keyword evidence="4" id="KW-0547">Nucleotide-binding</keyword>
<dbReference type="SMART" id="SM00240">
    <property type="entry name" value="FHA"/>
    <property type="match status" value="1"/>
</dbReference>
<dbReference type="PROSITE" id="PS50006">
    <property type="entry name" value="FHA_DOMAIN"/>
    <property type="match status" value="1"/>
</dbReference>
<reference evidence="10 11" key="1">
    <citation type="submission" date="2020-10" db="EMBL/GenBank/DDBJ databases">
        <title>Streptomyces ferrugineus complate genome analysis.</title>
        <authorList>
            <person name="Anwar N."/>
        </authorList>
    </citation>
    <scope>NUCLEOTIDE SEQUENCE [LARGE SCALE GENOMIC DNA]</scope>
    <source>
        <strain evidence="10 11">CCTCC AA2014009</strain>
    </source>
</reference>
<dbReference type="InterPro" id="IPR008271">
    <property type="entry name" value="Ser/Thr_kinase_AS"/>
</dbReference>
<dbReference type="CDD" id="cd14014">
    <property type="entry name" value="STKc_PknB_like"/>
    <property type="match status" value="1"/>
</dbReference>
<evidence type="ECO:0000313" key="11">
    <source>
        <dbReference type="Proteomes" id="UP000594205"/>
    </source>
</evidence>
<evidence type="ECO:0000256" key="2">
    <source>
        <dbReference type="ARBA" id="ARBA00022553"/>
    </source>
</evidence>
<dbReference type="SMART" id="SM00220">
    <property type="entry name" value="S_TKc"/>
    <property type="match status" value="1"/>
</dbReference>
<gene>
    <name evidence="10" type="ORF">IM697_07300</name>
</gene>
<accession>A0A7M2SQD5</accession>
<evidence type="ECO:0000256" key="5">
    <source>
        <dbReference type="ARBA" id="ARBA00022777"/>
    </source>
</evidence>
<dbReference type="PROSITE" id="PS00108">
    <property type="entry name" value="PROTEIN_KINASE_ST"/>
    <property type="match status" value="1"/>
</dbReference>
<evidence type="ECO:0000256" key="1">
    <source>
        <dbReference type="ARBA" id="ARBA00012513"/>
    </source>
</evidence>
<dbReference type="Pfam" id="PF00498">
    <property type="entry name" value="FHA"/>
    <property type="match status" value="1"/>
</dbReference>
<evidence type="ECO:0000256" key="3">
    <source>
        <dbReference type="ARBA" id="ARBA00022679"/>
    </source>
</evidence>
<dbReference type="Gene3D" id="1.10.510.10">
    <property type="entry name" value="Transferase(Phosphotransferase) domain 1"/>
    <property type="match status" value="1"/>
</dbReference>
<organism evidence="10 11">
    <name type="scientific">Streptomyces ferrugineus</name>
    <dbReference type="NCBI Taxonomy" id="1413221"/>
    <lineage>
        <taxon>Bacteria</taxon>
        <taxon>Bacillati</taxon>
        <taxon>Actinomycetota</taxon>
        <taxon>Actinomycetes</taxon>
        <taxon>Kitasatosporales</taxon>
        <taxon>Streptomycetaceae</taxon>
        <taxon>Streptomyces</taxon>
    </lineage>
</organism>
<evidence type="ECO:0000313" key="10">
    <source>
        <dbReference type="EMBL" id="QOV38189.1"/>
    </source>
</evidence>
<dbReference type="Pfam" id="PF00069">
    <property type="entry name" value="Pkinase"/>
    <property type="match status" value="2"/>
</dbReference>
<name>A0A7M2SQD5_9ACTN</name>
<evidence type="ECO:0000259" key="8">
    <source>
        <dbReference type="PROSITE" id="PS50006"/>
    </source>
</evidence>
<dbReference type="SUPFAM" id="SSF49879">
    <property type="entry name" value="SMAD/FHA domain"/>
    <property type="match status" value="1"/>
</dbReference>
<keyword evidence="6" id="KW-0067">ATP-binding</keyword>
<dbReference type="EMBL" id="CP063373">
    <property type="protein sequence ID" value="QOV38189.1"/>
    <property type="molecule type" value="Genomic_DNA"/>
</dbReference>
<sequence length="432" mass="46881">MTAQVTVVVIAGAEETSYAYRERTTCEVGRSEQCAIRIDDHHRTVSRRHCRLDIDPPRVLLRDLGSSYGTHVNGGRLDRLTEHQVASGDEIRIGSVRLRITTTPERVRPRNDGHDDRHAHDDDHDGADGYDILRELGRGSQSIVHLARRRGSGELVALKRILVTGPVDESARFAFRRELATIRALCHPNIVEVRDSGDRHDRFFLAYEYCPGGTLEQLAARHGGRVPAGEALPIVHQVLSALDHAHRAPIPGTRRTACPSTAGTSTAGTTAPATATVTRGLVHRDVKPANILLGAPGADGRQRVKLADFGLAKAFELAGLSGHTRTGAMGGTIPFTPRAQLLDYKYAGPEVDVWATAACLYWLLTGATPRDFPPDRDPVAIALREPVVPVMDRDPSVPPGLARVVDEALVDTPAIAVRTARELARALRENAG</sequence>
<dbReference type="GO" id="GO:0005524">
    <property type="term" value="F:ATP binding"/>
    <property type="evidence" value="ECO:0007669"/>
    <property type="project" value="UniProtKB-KW"/>
</dbReference>